<protein>
    <submittedName>
        <fullName evidence="2">Helix-turn-helix domain-containing protein</fullName>
    </submittedName>
</protein>
<dbReference type="InterPro" id="IPR001387">
    <property type="entry name" value="Cro/C1-type_HTH"/>
</dbReference>
<sequence>MLINDPNSLAVYLRDIRKQQKQSQKMIAQRVGLRQATISTFEAQPDKVTIETLFKIVHSLGLEIHLEEKHTNMFNRSDEW</sequence>
<dbReference type="Pfam" id="PF01381">
    <property type="entry name" value="HTH_3"/>
    <property type="match status" value="1"/>
</dbReference>
<gene>
    <name evidence="2" type="ORF">LZL92_06225</name>
</gene>
<dbReference type="RefSeq" id="WP_014991249.1">
    <property type="nucleotide sequence ID" value="NZ_CP090556.1"/>
</dbReference>
<organism evidence="2 3">
    <name type="scientific">Actinobacillus suis</name>
    <dbReference type="NCBI Taxonomy" id="716"/>
    <lineage>
        <taxon>Bacteria</taxon>
        <taxon>Pseudomonadati</taxon>
        <taxon>Pseudomonadota</taxon>
        <taxon>Gammaproteobacteria</taxon>
        <taxon>Pasteurellales</taxon>
        <taxon>Pasteurellaceae</taxon>
        <taxon>Actinobacillus</taxon>
    </lineage>
</organism>
<dbReference type="Proteomes" id="UP001206331">
    <property type="component" value="Unassembled WGS sequence"/>
</dbReference>
<dbReference type="CDD" id="cd00093">
    <property type="entry name" value="HTH_XRE"/>
    <property type="match status" value="1"/>
</dbReference>
<evidence type="ECO:0000259" key="1">
    <source>
        <dbReference type="PROSITE" id="PS50943"/>
    </source>
</evidence>
<feature type="domain" description="HTH cro/C1-type" evidence="1">
    <location>
        <begin position="13"/>
        <end position="69"/>
    </location>
</feature>
<dbReference type="InterPro" id="IPR010982">
    <property type="entry name" value="Lambda_DNA-bd_dom_sf"/>
</dbReference>
<proteinExistence type="predicted"/>
<dbReference type="SMART" id="SM00530">
    <property type="entry name" value="HTH_XRE"/>
    <property type="match status" value="1"/>
</dbReference>
<dbReference type="PROSITE" id="PS50943">
    <property type="entry name" value="HTH_CROC1"/>
    <property type="match status" value="1"/>
</dbReference>
<dbReference type="GeneID" id="34291937"/>
<keyword evidence="3" id="KW-1185">Reference proteome</keyword>
<name>A0ABT1WTX6_ACTSU</name>
<evidence type="ECO:0000313" key="3">
    <source>
        <dbReference type="Proteomes" id="UP001206331"/>
    </source>
</evidence>
<accession>A0ABT1WTX6</accession>
<dbReference type="SUPFAM" id="SSF47413">
    <property type="entry name" value="lambda repressor-like DNA-binding domains"/>
    <property type="match status" value="1"/>
</dbReference>
<dbReference type="Gene3D" id="1.10.260.40">
    <property type="entry name" value="lambda repressor-like DNA-binding domains"/>
    <property type="match status" value="1"/>
</dbReference>
<comment type="caution">
    <text evidence="2">The sequence shown here is derived from an EMBL/GenBank/DDBJ whole genome shotgun (WGS) entry which is preliminary data.</text>
</comment>
<dbReference type="EMBL" id="JAJUPA010000005">
    <property type="protein sequence ID" value="MCQ9629882.1"/>
    <property type="molecule type" value="Genomic_DNA"/>
</dbReference>
<evidence type="ECO:0000313" key="2">
    <source>
        <dbReference type="EMBL" id="MCQ9629882.1"/>
    </source>
</evidence>
<reference evidence="2 3" key="1">
    <citation type="submission" date="2021-12" db="EMBL/GenBank/DDBJ databases">
        <title>Identification and characterization of A. suis stains in western Canada.</title>
        <authorList>
            <person name="Kulathunga D.G.R.S."/>
            <person name="De Oliveira Costa M."/>
        </authorList>
    </citation>
    <scope>NUCLEOTIDE SEQUENCE [LARGE SCALE GENOMIC DNA]</scope>
    <source>
        <strain evidence="2 3">18_292</strain>
    </source>
</reference>